<dbReference type="RefSeq" id="WP_115892098.1">
    <property type="nucleotide sequence ID" value="NZ_QREL01000001.1"/>
</dbReference>
<keyword evidence="1" id="KW-0472">Membrane</keyword>
<feature type="transmembrane region" description="Helical" evidence="1">
    <location>
        <begin position="24"/>
        <end position="46"/>
    </location>
</feature>
<dbReference type="GO" id="GO:0005886">
    <property type="term" value="C:plasma membrane"/>
    <property type="evidence" value="ECO:0007669"/>
    <property type="project" value="InterPro"/>
</dbReference>
<dbReference type="Proteomes" id="UP000256864">
    <property type="component" value="Unassembled WGS sequence"/>
</dbReference>
<feature type="transmembrane region" description="Helical" evidence="1">
    <location>
        <begin position="136"/>
        <end position="161"/>
    </location>
</feature>
<sequence length="220" mass="24193">MNINLEGYYRMRYTLFRWRHNQNWINKTVMAFFMACVTGLLAQVVIPLPWTPVPITAQTLAVLMSGVILGRYWGGLSQLIYVIIGAAGVPWFADMSGGPEVLLGATGGYLLGFILAALLLGHFVDRHIRARKFTPMLGLMAIANFGLIYIPGLVVLGLWSLKTQGTLPGPWELLVMGLLPFIPGDILKITGAAALTRAITPKEPYGEEIDIQKAEGWRVP</sequence>
<evidence type="ECO:0000313" key="3">
    <source>
        <dbReference type="Proteomes" id="UP000256864"/>
    </source>
</evidence>
<keyword evidence="1" id="KW-1133">Transmembrane helix</keyword>
<comment type="caution">
    <text evidence="2">The sequence shown here is derived from an EMBL/GenBank/DDBJ whole genome shotgun (WGS) entry which is preliminary data.</text>
</comment>
<feature type="transmembrane region" description="Helical" evidence="1">
    <location>
        <begin position="52"/>
        <end position="69"/>
    </location>
</feature>
<reference evidence="2 3" key="1">
    <citation type="submission" date="2018-07" db="EMBL/GenBank/DDBJ databases">
        <title>Genomic Encyclopedia of Type Strains, Phase IV (KMG-IV): sequencing the most valuable type-strain genomes for metagenomic binning, comparative biology and taxonomic classification.</title>
        <authorList>
            <person name="Goeker M."/>
        </authorList>
    </citation>
    <scope>NUCLEOTIDE SEQUENCE [LARGE SCALE GENOMIC DNA]</scope>
    <source>
        <strain evidence="2 3">DSM 7466</strain>
    </source>
</reference>
<dbReference type="InterPro" id="IPR003784">
    <property type="entry name" value="BioY"/>
</dbReference>
<dbReference type="PANTHER" id="PTHR34295:SF1">
    <property type="entry name" value="BIOTIN TRANSPORTER BIOY"/>
    <property type="match status" value="1"/>
</dbReference>
<dbReference type="AlphaFoldDB" id="A0A371NEQ5"/>
<protein>
    <submittedName>
        <fullName evidence="2">Biotin transport system substrate-specific component</fullName>
    </submittedName>
</protein>
<accession>A0A371NEQ5</accession>
<dbReference type="GeneID" id="77403315"/>
<dbReference type="EMBL" id="QREL01000001">
    <property type="protein sequence ID" value="REE28468.1"/>
    <property type="molecule type" value="Genomic_DNA"/>
</dbReference>
<keyword evidence="1" id="KW-0812">Transmembrane</keyword>
<dbReference type="Pfam" id="PF02632">
    <property type="entry name" value="BioY"/>
    <property type="match status" value="1"/>
</dbReference>
<evidence type="ECO:0000313" key="2">
    <source>
        <dbReference type="EMBL" id="REE28468.1"/>
    </source>
</evidence>
<dbReference type="PANTHER" id="PTHR34295">
    <property type="entry name" value="BIOTIN TRANSPORTER BIOY"/>
    <property type="match status" value="1"/>
</dbReference>
<evidence type="ECO:0000256" key="1">
    <source>
        <dbReference type="SAM" id="Phobius"/>
    </source>
</evidence>
<name>A0A371NEQ5_9EURY</name>
<dbReference type="Gene3D" id="1.10.1760.20">
    <property type="match status" value="1"/>
</dbReference>
<gene>
    <name evidence="2" type="ORF">C7452_0479</name>
</gene>
<feature type="transmembrane region" description="Helical" evidence="1">
    <location>
        <begin position="173"/>
        <end position="195"/>
    </location>
</feature>
<dbReference type="GO" id="GO:0015225">
    <property type="term" value="F:biotin transmembrane transporter activity"/>
    <property type="evidence" value="ECO:0007669"/>
    <property type="project" value="InterPro"/>
</dbReference>
<proteinExistence type="predicted"/>
<keyword evidence="3" id="KW-1185">Reference proteome</keyword>
<feature type="transmembrane region" description="Helical" evidence="1">
    <location>
        <begin position="76"/>
        <end position="93"/>
    </location>
</feature>
<feature type="transmembrane region" description="Helical" evidence="1">
    <location>
        <begin position="105"/>
        <end position="124"/>
    </location>
</feature>
<organism evidence="2 3">
    <name type="scientific">Methanothermobacter defluvii</name>
    <dbReference type="NCBI Taxonomy" id="49339"/>
    <lineage>
        <taxon>Archaea</taxon>
        <taxon>Methanobacteriati</taxon>
        <taxon>Methanobacteriota</taxon>
        <taxon>Methanomada group</taxon>
        <taxon>Methanobacteria</taxon>
        <taxon>Methanobacteriales</taxon>
        <taxon>Methanobacteriaceae</taxon>
        <taxon>Methanothermobacter</taxon>
    </lineage>
</organism>